<dbReference type="RefSeq" id="WP_099556681.1">
    <property type="nucleotide sequence ID" value="NZ_LT960614.1"/>
</dbReference>
<dbReference type="PANTHER" id="PTHR45138">
    <property type="entry name" value="REGULATORY COMPONENTS OF SENSORY TRANSDUCTION SYSTEM"/>
    <property type="match status" value="1"/>
</dbReference>
<dbReference type="EC" id="2.7.7.65" evidence="1"/>
<dbReference type="InterPro" id="IPR050469">
    <property type="entry name" value="Diguanylate_Cyclase"/>
</dbReference>
<evidence type="ECO:0000313" key="6">
    <source>
        <dbReference type="Proteomes" id="UP000223606"/>
    </source>
</evidence>
<keyword evidence="5" id="KW-0548">Nucleotidyltransferase</keyword>
<dbReference type="OrthoDB" id="9812260at2"/>
<feature type="transmembrane region" description="Helical" evidence="3">
    <location>
        <begin position="63"/>
        <end position="81"/>
    </location>
</feature>
<dbReference type="SMART" id="SM00267">
    <property type="entry name" value="GGDEF"/>
    <property type="match status" value="1"/>
</dbReference>
<evidence type="ECO:0000259" key="4">
    <source>
        <dbReference type="PROSITE" id="PS50887"/>
    </source>
</evidence>
<evidence type="ECO:0000313" key="5">
    <source>
        <dbReference type="EMBL" id="SON56280.1"/>
    </source>
</evidence>
<evidence type="ECO:0000256" key="2">
    <source>
        <dbReference type="ARBA" id="ARBA00034247"/>
    </source>
</evidence>
<evidence type="ECO:0000256" key="1">
    <source>
        <dbReference type="ARBA" id="ARBA00012528"/>
    </source>
</evidence>
<keyword evidence="3" id="KW-0812">Transmembrane</keyword>
<feature type="transmembrane region" description="Helical" evidence="3">
    <location>
        <begin position="154"/>
        <end position="173"/>
    </location>
</feature>
<feature type="transmembrane region" description="Helical" evidence="3">
    <location>
        <begin position="6"/>
        <end position="26"/>
    </location>
</feature>
<comment type="catalytic activity">
    <reaction evidence="2">
        <text>2 GTP = 3',3'-c-di-GMP + 2 diphosphate</text>
        <dbReference type="Rhea" id="RHEA:24898"/>
        <dbReference type="ChEBI" id="CHEBI:33019"/>
        <dbReference type="ChEBI" id="CHEBI:37565"/>
        <dbReference type="ChEBI" id="CHEBI:58805"/>
        <dbReference type="EC" id="2.7.7.65"/>
    </reaction>
</comment>
<dbReference type="Proteomes" id="UP000223606">
    <property type="component" value="Chromosome 1"/>
</dbReference>
<feature type="transmembrane region" description="Helical" evidence="3">
    <location>
        <begin position="188"/>
        <end position="210"/>
    </location>
</feature>
<dbReference type="EMBL" id="LT960614">
    <property type="protein sequence ID" value="SON56280.1"/>
    <property type="molecule type" value="Genomic_DNA"/>
</dbReference>
<dbReference type="SUPFAM" id="SSF55073">
    <property type="entry name" value="Nucleotide cyclase"/>
    <property type="match status" value="1"/>
</dbReference>
<feature type="transmembrane region" description="Helical" evidence="3">
    <location>
        <begin position="118"/>
        <end position="134"/>
    </location>
</feature>
<feature type="transmembrane region" description="Helical" evidence="3">
    <location>
        <begin position="93"/>
        <end position="112"/>
    </location>
</feature>
<keyword evidence="5" id="KW-0808">Transferase</keyword>
<keyword evidence="3" id="KW-1133">Transmembrane helix</keyword>
<dbReference type="Pfam" id="PF00990">
    <property type="entry name" value="GGDEF"/>
    <property type="match status" value="1"/>
</dbReference>
<keyword evidence="6" id="KW-1185">Reference proteome</keyword>
<accession>A0A2C9D7X2</accession>
<sequence>MTLLHVPTMLFVLTALLLLYAGYFGLAWWMDRSRVYNAFLMAPMGVGAVAVALFALRGHISDLLSIVISNALVLLACGLLLTALRLFDGRRALALPLLAGALVWLVACSIPAFYGSLISRVAAMSLMMSIYMLAMAREVMRNHRQEPLHSRKPLAFVMIVHAIVFAIRIPLMWNHPLADKGGLLSTPWISAIVFELLLHWVAFALLLVSLSKERAEADLRKRAETDALTGLLDRRAFLEKLQSVFGNASATSSFVLFDLDHFKSINDRSGHLAGDRVLVAFSRILESHTPEGAILGRIGGEEFGCFFPGVDRDEAAEVADRVRLTLVETDILVGDKLLRPTVSSGVSDIEEAGASFEGLMLLADRRLYAAKSAGRNRVIWMDDPAPARDLEALAIATVRPVAV</sequence>
<dbReference type="PANTHER" id="PTHR45138:SF9">
    <property type="entry name" value="DIGUANYLATE CYCLASE DGCM-RELATED"/>
    <property type="match status" value="1"/>
</dbReference>
<feature type="transmembrane region" description="Helical" evidence="3">
    <location>
        <begin position="38"/>
        <end position="57"/>
    </location>
</feature>
<dbReference type="PROSITE" id="PS50887">
    <property type="entry name" value="GGDEF"/>
    <property type="match status" value="1"/>
</dbReference>
<gene>
    <name evidence="5" type="primary">yedQ</name>
    <name evidence="5" type="ORF">HDIA_2739</name>
</gene>
<evidence type="ECO:0000256" key="3">
    <source>
        <dbReference type="SAM" id="Phobius"/>
    </source>
</evidence>
<reference evidence="6" key="1">
    <citation type="submission" date="2017-09" db="EMBL/GenBank/DDBJ databases">
        <title>Genome sequence of Nannocystis excedens DSM 71.</title>
        <authorList>
            <person name="Blom J."/>
        </authorList>
    </citation>
    <scope>NUCLEOTIDE SEQUENCE [LARGE SCALE GENOMIC DNA]</scope>
    <source>
        <strain evidence="6">type strain: E19</strain>
    </source>
</reference>
<dbReference type="KEGG" id="hdi:HDIA_2739"/>
<organism evidence="5 6">
    <name type="scientific">Hartmannibacter diazotrophicus</name>
    <dbReference type="NCBI Taxonomy" id="1482074"/>
    <lineage>
        <taxon>Bacteria</taxon>
        <taxon>Pseudomonadati</taxon>
        <taxon>Pseudomonadota</taxon>
        <taxon>Alphaproteobacteria</taxon>
        <taxon>Hyphomicrobiales</taxon>
        <taxon>Pleomorphomonadaceae</taxon>
        <taxon>Hartmannibacter</taxon>
    </lineage>
</organism>
<name>A0A2C9D7X2_9HYPH</name>
<dbReference type="Gene3D" id="3.30.70.270">
    <property type="match status" value="1"/>
</dbReference>
<dbReference type="NCBIfam" id="TIGR00254">
    <property type="entry name" value="GGDEF"/>
    <property type="match status" value="1"/>
</dbReference>
<dbReference type="AlphaFoldDB" id="A0A2C9D7X2"/>
<feature type="domain" description="GGDEF" evidence="4">
    <location>
        <begin position="250"/>
        <end position="383"/>
    </location>
</feature>
<proteinExistence type="predicted"/>
<dbReference type="InterPro" id="IPR000160">
    <property type="entry name" value="GGDEF_dom"/>
</dbReference>
<protein>
    <recommendedName>
        <fullName evidence="1">diguanylate cyclase</fullName>
        <ecNumber evidence="1">2.7.7.65</ecNumber>
    </recommendedName>
</protein>
<dbReference type="InterPro" id="IPR029787">
    <property type="entry name" value="Nucleotide_cyclase"/>
</dbReference>
<dbReference type="GO" id="GO:0052621">
    <property type="term" value="F:diguanylate cyclase activity"/>
    <property type="evidence" value="ECO:0007669"/>
    <property type="project" value="UniProtKB-EC"/>
</dbReference>
<dbReference type="InterPro" id="IPR043128">
    <property type="entry name" value="Rev_trsase/Diguanyl_cyclase"/>
</dbReference>
<dbReference type="CDD" id="cd01949">
    <property type="entry name" value="GGDEF"/>
    <property type="match status" value="1"/>
</dbReference>
<keyword evidence="3" id="KW-0472">Membrane</keyword>